<dbReference type="Proteomes" id="UP001066327">
    <property type="component" value="Unassembled WGS sequence"/>
</dbReference>
<evidence type="ECO:0000313" key="6">
    <source>
        <dbReference type="Proteomes" id="UP001066327"/>
    </source>
</evidence>
<dbReference type="CDD" id="cd05233">
    <property type="entry name" value="SDR_c"/>
    <property type="match status" value="1"/>
</dbReference>
<geneLocation type="plasmid" evidence="5 7">
    <name>pRho-VOC14-L</name>
</geneLocation>
<dbReference type="NCBIfam" id="NF009467">
    <property type="entry name" value="PRK12826.1-3"/>
    <property type="match status" value="1"/>
</dbReference>
<dbReference type="PANTHER" id="PTHR24321">
    <property type="entry name" value="DEHYDROGENASES, SHORT CHAIN"/>
    <property type="match status" value="1"/>
</dbReference>
<dbReference type="InterPro" id="IPR023985">
    <property type="entry name" value="SDR_subfam_1"/>
</dbReference>
<protein>
    <submittedName>
        <fullName evidence="5">Mycofactocin-coupled SDR family oxidoreductase</fullName>
    </submittedName>
</protein>
<reference evidence="4" key="1">
    <citation type="submission" date="2022-12" db="EMBL/GenBank/DDBJ databases">
        <authorList>
            <person name="Krivoruchko A.V."/>
            <person name="Elkin A."/>
        </authorList>
    </citation>
    <scope>NUCLEOTIDE SEQUENCE</scope>
    <source>
        <strain evidence="4">IEGM 249</strain>
    </source>
</reference>
<dbReference type="EMBL" id="JAPWIS010000010">
    <property type="protein sequence ID" value="MCZ4585968.1"/>
    <property type="molecule type" value="Genomic_DNA"/>
</dbReference>
<dbReference type="PRINTS" id="PR00081">
    <property type="entry name" value="GDHRDH"/>
</dbReference>
<accession>A0AAX3YSM0</accession>
<dbReference type="PROSITE" id="PS00061">
    <property type="entry name" value="ADH_SHORT"/>
    <property type="match status" value="1"/>
</dbReference>
<evidence type="ECO:0000256" key="3">
    <source>
        <dbReference type="ARBA" id="ARBA00023027"/>
    </source>
</evidence>
<dbReference type="SUPFAM" id="SSF51735">
    <property type="entry name" value="NAD(P)-binding Rossmann-fold domains"/>
    <property type="match status" value="1"/>
</dbReference>
<name>A0AAX3YSM0_RHOOP</name>
<dbReference type="GO" id="GO:0016491">
    <property type="term" value="F:oxidoreductase activity"/>
    <property type="evidence" value="ECO:0007669"/>
    <property type="project" value="UniProtKB-KW"/>
</dbReference>
<dbReference type="InterPro" id="IPR036291">
    <property type="entry name" value="NAD(P)-bd_dom_sf"/>
</dbReference>
<dbReference type="RefSeq" id="WP_269591491.1">
    <property type="nucleotide sequence ID" value="NZ_CP130956.1"/>
</dbReference>
<keyword evidence="3" id="KW-0520">NAD</keyword>
<dbReference type="Proteomes" id="UP001231166">
    <property type="component" value="Plasmid pRho-VOC14-L"/>
</dbReference>
<evidence type="ECO:0000313" key="5">
    <source>
        <dbReference type="EMBL" id="WLF52076.1"/>
    </source>
</evidence>
<keyword evidence="2" id="KW-0560">Oxidoreductase</keyword>
<dbReference type="InterPro" id="IPR002347">
    <property type="entry name" value="SDR_fam"/>
</dbReference>
<dbReference type="PANTHER" id="PTHR24321:SF8">
    <property type="entry name" value="ESTRADIOL 17-BETA-DEHYDROGENASE 8-RELATED"/>
    <property type="match status" value="1"/>
</dbReference>
<dbReference type="PRINTS" id="PR00080">
    <property type="entry name" value="SDRFAMILY"/>
</dbReference>
<dbReference type="Gene3D" id="3.40.50.720">
    <property type="entry name" value="NAD(P)-binding Rossmann-like Domain"/>
    <property type="match status" value="1"/>
</dbReference>
<sequence>MGRRLDGEVALVTGAARGQGRSHAVRLAEEGAHIIALDMCKDSRTAPYPGSTLADLEETAALVEKAGVQVRTHQVDVRDLASIEQALAESVGDLGRLDIVSANAGVISYARLEDVTEEQWQEVVDINLTGVWKTCKAAIPHLRAGGRGGMIAVTSSALGLITFQNTGHYASAKHGLTALVRTLAKELGPERIRVNAIHPGQVDTDLLLNEATFKLFRPDLENPTHDDFAAAASTVTALQIPYVNAIDVSHALAFLASDEARYITGVALTVDGGTAIM</sequence>
<dbReference type="Pfam" id="PF13561">
    <property type="entry name" value="adh_short_C2"/>
    <property type="match status" value="1"/>
</dbReference>
<dbReference type="EMBL" id="CP130956">
    <property type="protein sequence ID" value="WLF52076.1"/>
    <property type="molecule type" value="Genomic_DNA"/>
</dbReference>
<evidence type="ECO:0000256" key="1">
    <source>
        <dbReference type="ARBA" id="ARBA00006484"/>
    </source>
</evidence>
<proteinExistence type="inferred from homology"/>
<dbReference type="InterPro" id="IPR020904">
    <property type="entry name" value="Sc_DH/Rdtase_CS"/>
</dbReference>
<evidence type="ECO:0000313" key="4">
    <source>
        <dbReference type="EMBL" id="MCZ4585968.1"/>
    </source>
</evidence>
<dbReference type="FunFam" id="3.40.50.720:FF:000084">
    <property type="entry name" value="Short-chain dehydrogenase reductase"/>
    <property type="match status" value="1"/>
</dbReference>
<reference evidence="5" key="2">
    <citation type="submission" date="2023-07" db="EMBL/GenBank/DDBJ databases">
        <title>Genomic analysis of Rhodococcus opacus VOC-14 with glycol ethers degradation activity.</title>
        <authorList>
            <person name="Narkevich D.A."/>
            <person name="Hlushen A.M."/>
            <person name="Akhremchuk A.E."/>
            <person name="Sikolenko M.A."/>
            <person name="Valentovich L.N."/>
        </authorList>
    </citation>
    <scope>NUCLEOTIDE SEQUENCE</scope>
    <source>
        <strain evidence="5">VOC-14</strain>
        <plasmid evidence="5">pRho-VOC14-L</plasmid>
    </source>
</reference>
<dbReference type="AlphaFoldDB" id="A0AAX3YSM0"/>
<keyword evidence="6" id="KW-1185">Reference proteome</keyword>
<evidence type="ECO:0000313" key="7">
    <source>
        <dbReference type="Proteomes" id="UP001231166"/>
    </source>
</evidence>
<gene>
    <name evidence="4" type="ORF">O4328_20070</name>
    <name evidence="5" type="ORF">Q5707_42325</name>
</gene>
<keyword evidence="5" id="KW-0614">Plasmid</keyword>
<evidence type="ECO:0000256" key="2">
    <source>
        <dbReference type="ARBA" id="ARBA00023002"/>
    </source>
</evidence>
<dbReference type="NCBIfam" id="TIGR03971">
    <property type="entry name" value="SDR_subfam_1"/>
    <property type="match status" value="1"/>
</dbReference>
<organism evidence="5 7">
    <name type="scientific">Rhodococcus opacus</name>
    <name type="common">Nocardia opaca</name>
    <dbReference type="NCBI Taxonomy" id="37919"/>
    <lineage>
        <taxon>Bacteria</taxon>
        <taxon>Bacillati</taxon>
        <taxon>Actinomycetota</taxon>
        <taxon>Actinomycetes</taxon>
        <taxon>Mycobacteriales</taxon>
        <taxon>Nocardiaceae</taxon>
        <taxon>Rhodococcus</taxon>
    </lineage>
</organism>
<comment type="similarity">
    <text evidence="1">Belongs to the short-chain dehydrogenases/reductases (SDR) family.</text>
</comment>